<evidence type="ECO:0000256" key="2">
    <source>
        <dbReference type="ARBA" id="ARBA00022679"/>
    </source>
</evidence>
<keyword evidence="5" id="KW-0645">Protease</keyword>
<dbReference type="InterPro" id="IPR050951">
    <property type="entry name" value="Retrovirus_Pol_polyprotein"/>
</dbReference>
<keyword evidence="6" id="KW-0255">Endonuclease</keyword>
<dbReference type="Gene3D" id="1.10.340.70">
    <property type="match status" value="1"/>
</dbReference>
<name>Q1KTA8_NOSBO</name>
<dbReference type="Gene3D" id="3.30.70.270">
    <property type="match status" value="2"/>
</dbReference>
<accession>Q1KTA8</accession>
<dbReference type="PROSITE" id="PS50878">
    <property type="entry name" value="RT_POL"/>
    <property type="match status" value="1"/>
</dbReference>
<dbReference type="InterPro" id="IPR000477">
    <property type="entry name" value="RT_dom"/>
</dbReference>
<feature type="domain" description="Peptidase A2" evidence="10">
    <location>
        <begin position="272"/>
        <end position="285"/>
    </location>
</feature>
<dbReference type="InterPro" id="IPR036397">
    <property type="entry name" value="RNaseH_sf"/>
</dbReference>
<evidence type="ECO:0000259" key="12">
    <source>
        <dbReference type="PROSITE" id="PS50994"/>
    </source>
</evidence>
<evidence type="ECO:0000259" key="11">
    <source>
        <dbReference type="PROSITE" id="PS50878"/>
    </source>
</evidence>
<reference evidence="13" key="1">
    <citation type="journal article" date="2006" name="Int. J. Parasitol.">
        <title>The varying microsporidian genome: existence of long-terminal repeat retrotransposon in domesticated silkworm parasite Nosema bombycis.</title>
        <authorList>
            <person name="Xu J."/>
            <person name="Pan G."/>
            <person name="Fang L."/>
            <person name="Li J."/>
            <person name="Tian X."/>
            <person name="Li T."/>
            <person name="Zhou Z."/>
            <person name="Xiang Z."/>
        </authorList>
    </citation>
    <scope>NUCLEOTIDE SEQUENCE</scope>
</reference>
<dbReference type="Pfam" id="PF17921">
    <property type="entry name" value="Integrase_H2C2"/>
    <property type="match status" value="1"/>
</dbReference>
<dbReference type="GO" id="GO:0003676">
    <property type="term" value="F:nucleic acid binding"/>
    <property type="evidence" value="ECO:0007669"/>
    <property type="project" value="InterPro"/>
</dbReference>
<feature type="domain" description="Reverse transcriptase" evidence="11">
    <location>
        <begin position="460"/>
        <end position="639"/>
    </location>
</feature>
<evidence type="ECO:0000256" key="4">
    <source>
        <dbReference type="ARBA" id="ARBA00022722"/>
    </source>
</evidence>
<dbReference type="GO" id="GO:0004519">
    <property type="term" value="F:endonuclease activity"/>
    <property type="evidence" value="ECO:0007669"/>
    <property type="project" value="UniProtKB-KW"/>
</dbReference>
<evidence type="ECO:0000313" key="13">
    <source>
        <dbReference type="EMBL" id="ABE26648.1"/>
    </source>
</evidence>
<dbReference type="InterPro" id="IPR041373">
    <property type="entry name" value="RT_RNaseH"/>
</dbReference>
<sequence length="1225" mass="141103">MKKSIKKLDSKTSSSGSYPAAHSGGNSGRDESELDQILKKLKDVYVGHRWLNFDGSKQKDAHAFITQFREVEDVYPSEKLLDIVKAQLKGRALMWYRAHEEEEFTSYMVFKEQFIKRFLTEEKDEDKWETLMTLYSKGPQDGDVLYFAYDLKRCTPKGDEFFRLGKLALDKHIPKTLKEEWDKKSNFAEILSFMEENEDKLVFFNKKYNNKQEWKKKEDTSGGEEKNSYGSSEKKVATSGKSSVIWRLAPVRSKGTSDSRPRSSFFFGETTIEALLDTGAQVSLIDSRCAEKLGCKITATSDKIEGIVGKGVTLGRTVIHIKRIKRKTIKPVEFWVVKDMTEDMILGINQIAELNLENHLMKREVAVATAIVKAEKSSEEENVLKRIDVGYSGFSTEQMENVNKIVHKYIEVFCAGFRQAKLDLEHVIELTGDFSVVRHGPRRRSPEEWNFIEEKVQEFLDKGFIERSQADYSSPVVLAKKPLGGLRFCIDYRKLNSITKLMFYPIPLVEETLEALEGATVFSVLDLEAGYHQVRVRECDRYKTTFSTRTGSFQWLRMPFGLINAPFTFQKIMNTILSPHLHKFVKVYLDDIMIYSKSWKEHLEHLDCILGILDRLALKANATKCHIAKDSVDYLGYHVDKEGIKIPLLKQTKCLEYKMPTTRKEARSFIGFSNYFRKFIDKYTEIMAPIYDSLKKGKFVFTEEARASVLEIKERITADPILKLPDFTKKFILYTDASNLSIGGAVMQVHDEKEHPVYFIARKLNSAELNYTVTEKECLAVVWCVTQFRIYLTNEFIIRTDHQALKWLLDLKDAGGRIMRWILTLQNYTFKVEYIKGSSNVLADGLTRLVALVNNAEDQLISEEGKKSLILQCHEECGHGSVDPTYLLVLRSKKWPGMYRDVRECLKLCQTCFSFNKKNRDTRFHRLELGNPFSRVGIDVVGPLPRSERGKKYLIVATDYVTRWCEARATKDKSARTIAKFVLEEIICRHGPPNELLSDRGLEFLNKTVAELCNLFKIYKSFTSAYHPQCNGAVERTNQSLVAKLAKLVNGKWKDWDEYLELTLYAYRISPRKISKFSPFELLYGRKPVPWGEIGEPSDDVESNELVIERLKEVRKDMLQIERDIRDREVKGTSEAEIFSTGDVVMRRKAPTDIKNKLDCKFEGPYQIIKVGRKGSYTLMDPFRREFVVNKKDIKLMDQESPTWDESNQGGVSGDGLPVVLSLYE</sequence>
<dbReference type="Pfam" id="PF13975">
    <property type="entry name" value="gag-asp_proteas"/>
    <property type="match status" value="1"/>
</dbReference>
<evidence type="ECO:0000256" key="8">
    <source>
        <dbReference type="ARBA" id="ARBA00022918"/>
    </source>
</evidence>
<dbReference type="PANTHER" id="PTHR37984">
    <property type="entry name" value="PROTEIN CBG26694"/>
    <property type="match status" value="1"/>
</dbReference>
<protein>
    <recommendedName>
        <fullName evidence="1">RNA-directed DNA polymerase</fullName>
        <ecNumber evidence="1">2.7.7.49</ecNumber>
    </recommendedName>
</protein>
<dbReference type="CDD" id="cd00303">
    <property type="entry name" value="retropepsin_like"/>
    <property type="match status" value="1"/>
</dbReference>
<dbReference type="PROSITE" id="PS50175">
    <property type="entry name" value="ASP_PROT_RETROV"/>
    <property type="match status" value="1"/>
</dbReference>
<keyword evidence="7" id="KW-0378">Hydrolase</keyword>
<dbReference type="Pfam" id="PF17917">
    <property type="entry name" value="RT_RNaseH"/>
    <property type="match status" value="1"/>
</dbReference>
<dbReference type="InterPro" id="IPR001584">
    <property type="entry name" value="Integrase_cat-core"/>
</dbReference>
<dbReference type="Gene3D" id="2.40.70.10">
    <property type="entry name" value="Acid Proteases"/>
    <property type="match status" value="1"/>
</dbReference>
<feature type="compositionally biased region" description="Basic and acidic residues" evidence="9">
    <location>
        <begin position="1"/>
        <end position="10"/>
    </location>
</feature>
<evidence type="ECO:0000256" key="1">
    <source>
        <dbReference type="ARBA" id="ARBA00012493"/>
    </source>
</evidence>
<dbReference type="Pfam" id="PF00665">
    <property type="entry name" value="rve"/>
    <property type="match status" value="1"/>
</dbReference>
<dbReference type="GO" id="GO:0003964">
    <property type="term" value="F:RNA-directed DNA polymerase activity"/>
    <property type="evidence" value="ECO:0007669"/>
    <property type="project" value="UniProtKB-KW"/>
</dbReference>
<dbReference type="EMBL" id="DQ444465">
    <property type="protein sequence ID" value="ABE26648.1"/>
    <property type="molecule type" value="Genomic_DNA"/>
</dbReference>
<dbReference type="Gene3D" id="3.30.420.10">
    <property type="entry name" value="Ribonuclease H-like superfamily/Ribonuclease H"/>
    <property type="match status" value="1"/>
</dbReference>
<evidence type="ECO:0000256" key="3">
    <source>
        <dbReference type="ARBA" id="ARBA00022695"/>
    </source>
</evidence>
<evidence type="ECO:0000256" key="9">
    <source>
        <dbReference type="SAM" id="MobiDB-lite"/>
    </source>
</evidence>
<dbReference type="InterPro" id="IPR001969">
    <property type="entry name" value="Aspartic_peptidase_AS"/>
</dbReference>
<dbReference type="EC" id="2.7.7.49" evidence="1"/>
<dbReference type="GO" id="GO:0006508">
    <property type="term" value="P:proteolysis"/>
    <property type="evidence" value="ECO:0007669"/>
    <property type="project" value="InterPro"/>
</dbReference>
<dbReference type="CDD" id="cd01647">
    <property type="entry name" value="RT_LTR"/>
    <property type="match status" value="1"/>
</dbReference>
<dbReference type="GO" id="GO:0004190">
    <property type="term" value="F:aspartic-type endopeptidase activity"/>
    <property type="evidence" value="ECO:0007669"/>
    <property type="project" value="UniProtKB-KW"/>
</dbReference>
<keyword evidence="2" id="KW-0808">Transferase</keyword>
<dbReference type="SUPFAM" id="SSF53098">
    <property type="entry name" value="Ribonuclease H-like"/>
    <property type="match status" value="1"/>
</dbReference>
<feature type="domain" description="Integrase catalytic" evidence="12">
    <location>
        <begin position="928"/>
        <end position="1087"/>
    </location>
</feature>
<dbReference type="GO" id="GO:0015074">
    <property type="term" value="P:DNA integration"/>
    <property type="evidence" value="ECO:0007669"/>
    <property type="project" value="InterPro"/>
</dbReference>
<dbReference type="PANTHER" id="PTHR37984:SF5">
    <property type="entry name" value="PROTEIN NYNRIN-LIKE"/>
    <property type="match status" value="1"/>
</dbReference>
<dbReference type="SUPFAM" id="SSF56672">
    <property type="entry name" value="DNA/RNA polymerases"/>
    <property type="match status" value="1"/>
</dbReference>
<dbReference type="InterPro" id="IPR041588">
    <property type="entry name" value="Integrase_H2C2"/>
</dbReference>
<evidence type="ECO:0000256" key="5">
    <source>
        <dbReference type="ARBA" id="ARBA00022750"/>
    </source>
</evidence>
<feature type="region of interest" description="Disordered" evidence="9">
    <location>
        <begin position="214"/>
        <end position="235"/>
    </location>
</feature>
<dbReference type="InterPro" id="IPR012337">
    <property type="entry name" value="RNaseH-like_sf"/>
</dbReference>
<dbReference type="CDD" id="cd09274">
    <property type="entry name" value="RNase_HI_RT_Ty3"/>
    <property type="match status" value="1"/>
</dbReference>
<dbReference type="FunFam" id="3.10.20.370:FF:000001">
    <property type="entry name" value="Retrovirus-related Pol polyprotein from transposon 17.6-like protein"/>
    <property type="match status" value="1"/>
</dbReference>
<dbReference type="GO" id="GO:0005634">
    <property type="term" value="C:nucleus"/>
    <property type="evidence" value="ECO:0007669"/>
    <property type="project" value="UniProtKB-ARBA"/>
</dbReference>
<keyword evidence="4" id="KW-0540">Nuclease</keyword>
<dbReference type="PROSITE" id="PS50994">
    <property type="entry name" value="INTEGRASE"/>
    <property type="match status" value="1"/>
</dbReference>
<dbReference type="AlphaFoldDB" id="Q1KTA8"/>
<evidence type="ECO:0000259" key="10">
    <source>
        <dbReference type="PROSITE" id="PS50175"/>
    </source>
</evidence>
<evidence type="ECO:0000256" key="6">
    <source>
        <dbReference type="ARBA" id="ARBA00022759"/>
    </source>
</evidence>
<organism evidence="13">
    <name type="scientific">Nosema bombycis</name>
    <name type="common">Microsporidian parasite</name>
    <name type="synonym">Pebrine of silkworm</name>
    <dbReference type="NCBI Taxonomy" id="27978"/>
    <lineage>
        <taxon>Eukaryota</taxon>
        <taxon>Fungi</taxon>
        <taxon>Fungi incertae sedis</taxon>
        <taxon>Microsporidia</taxon>
        <taxon>Nosematidae</taxon>
        <taxon>Nosema</taxon>
    </lineage>
</organism>
<proteinExistence type="predicted"/>
<dbReference type="PROSITE" id="PS00141">
    <property type="entry name" value="ASP_PROTEASE"/>
    <property type="match status" value="1"/>
</dbReference>
<keyword evidence="5" id="KW-0064">Aspartyl protease</keyword>
<feature type="region of interest" description="Disordered" evidence="9">
    <location>
        <begin position="1"/>
        <end position="32"/>
    </location>
</feature>
<dbReference type="InterPro" id="IPR043502">
    <property type="entry name" value="DNA/RNA_pol_sf"/>
</dbReference>
<dbReference type="Gene3D" id="3.10.20.370">
    <property type="match status" value="1"/>
</dbReference>
<dbReference type="InterPro" id="IPR021109">
    <property type="entry name" value="Peptidase_aspartic_dom_sf"/>
</dbReference>
<dbReference type="InterPro" id="IPR043128">
    <property type="entry name" value="Rev_trsase/Diguanyl_cyclase"/>
</dbReference>
<dbReference type="FunFam" id="3.30.420.10:FF:000032">
    <property type="entry name" value="Retrovirus-related Pol polyprotein from transposon 297-like Protein"/>
    <property type="match status" value="1"/>
</dbReference>
<dbReference type="InterPro" id="IPR001995">
    <property type="entry name" value="Peptidase_A2_cat"/>
</dbReference>
<dbReference type="Pfam" id="PF00078">
    <property type="entry name" value="RVT_1"/>
    <property type="match status" value="1"/>
</dbReference>
<evidence type="ECO:0000256" key="7">
    <source>
        <dbReference type="ARBA" id="ARBA00022801"/>
    </source>
</evidence>
<dbReference type="SUPFAM" id="SSF50630">
    <property type="entry name" value="Acid proteases"/>
    <property type="match status" value="1"/>
</dbReference>
<keyword evidence="3" id="KW-0548">Nucleotidyltransferase</keyword>
<dbReference type="Gene3D" id="3.10.10.10">
    <property type="entry name" value="HIV Type 1 Reverse Transcriptase, subunit A, domain 1"/>
    <property type="match status" value="1"/>
</dbReference>
<dbReference type="FunFam" id="3.30.70.270:FF:000020">
    <property type="entry name" value="Transposon Tf2-6 polyprotein-like Protein"/>
    <property type="match status" value="1"/>
</dbReference>
<keyword evidence="8" id="KW-0695">RNA-directed DNA polymerase</keyword>